<accession>A0AAN1NQM1</accession>
<sequence length="172" mass="19792">MQCNHLFNGRLTRSPFAFRAYRANDRVLPLTTPEDYASLGRIKKPAVQSPVLCGFQEKYDLLEEIVNAAFSHLQPLDRCVMTAMMPGGLRLPARLLQDDIFLLHQVEQEAKRLFLDGYSVLAIEESMIRHPLESGSNHLLLRWFPQHSPQRQDGWDELVRFLHQLNIVAIDA</sequence>
<proteinExistence type="predicted"/>
<evidence type="ECO:0000313" key="1">
    <source>
        <dbReference type="EMBL" id="AVV37534.1"/>
    </source>
</evidence>
<name>A0AAN1NQM1_9GAMM</name>
<dbReference type="EMBL" id="CP028349">
    <property type="protein sequence ID" value="AVV37534.1"/>
    <property type="molecule type" value="Genomic_DNA"/>
</dbReference>
<organism evidence="1 2">
    <name type="scientific">Pantoea vagans</name>
    <dbReference type="NCBI Taxonomy" id="470934"/>
    <lineage>
        <taxon>Bacteria</taxon>
        <taxon>Pseudomonadati</taxon>
        <taxon>Pseudomonadota</taxon>
        <taxon>Gammaproteobacteria</taxon>
        <taxon>Enterobacterales</taxon>
        <taxon>Erwiniaceae</taxon>
        <taxon>Pantoea</taxon>
    </lineage>
</organism>
<reference evidence="1 2" key="1">
    <citation type="journal article" date="2018" name="Int J Genomics">
        <title>Comparative Genomics Analysis of Plasmid pPV989-94 from a Clinical Isolate of Pantoea vagans PV989.</title>
        <authorList>
            <person name="Xu L."/>
            <person name="Yin M."/>
            <person name="Zhu T."/>
            <person name="Lu J."/>
            <person name="Bao Q."/>
        </authorList>
    </citation>
    <scope>NUCLEOTIDE SEQUENCE [LARGE SCALE GENOMIC DNA]</scope>
    <source>
        <strain evidence="1 2">PV989</strain>
    </source>
</reference>
<evidence type="ECO:0000313" key="2">
    <source>
        <dbReference type="Proteomes" id="UP000241538"/>
    </source>
</evidence>
<dbReference type="AlphaFoldDB" id="A0AAN1NQM1"/>
<gene>
    <name evidence="1" type="ORF">C9381_10180</name>
</gene>
<dbReference type="Proteomes" id="UP000241538">
    <property type="component" value="Chromosome"/>
</dbReference>
<protein>
    <submittedName>
        <fullName evidence="1">Uncharacterized protein</fullName>
    </submittedName>
</protein>